<sequence length="1385" mass="144743">MVFAFALLLVSRAVAQSQDLTVVVLVNSSVTSGYNTSSTSPGSYQMGPERYLVHLQVPYRVVDISQTSATDLTASQLIIAGHNGLNPSAAWQNAIMTAVANGTGFVNLDSDQAIGTQNHIMTMFHATGATLGAAQTSITVPAAVQVGGSTPHYIAALQRHWLGDPAGAITYNYHGNGTTTIASNATILTGATATVVAQLGTDPLILASTYGQGRIVDFTTYDYLHADRFGFVEGVDDLFWRSLVWAARKPFVLRGYPRIAAIQMDDNEPGLMSRIPDMWNTSLTGTVASDGTGGPWLPQLNMQLSSLSTPGGERAQLISAVNSGFLHATPHGLAYGSGGDLYWNLSIANTDAQWQSNVTSALQWKLGQGGTDTFPAFGRSMVGHYWDITDNAGYEMWNSLGIRYITTPQNPGAYYFNYPKTTAQRIPYGPFRIYEQPPVYAVDYEETFPFFYADDMVVHSVAGKPAQTFYAFASQVGLSGGRFSRPDAVWPSSQNGYTVAQSLNQWEYYMWHFWSGMMPVQIYTHDGGNLEFTTTSDRQSFISQFSTWFKTNKGIHQYMDGMGDYLRARNHSLLSSGTVTSSSITLNFTGSATDADGRLIPTKAYVFYGDDEGTLLAVPGFSNGGTYSFTNTQPATMQVTPVTLSFTTPSGSSPASKTVTVANIGSGSYSWTASDNASWLSVSPASGIAGSNTVTVSVNSSSLAAGSYSATITFTSATAAGSPKTVAVSLTVTPSNASLVASPTSLSFSQNSGTTTATTQQLSITNPSGTNVTWTASDNASWLSVSPTTGGTPGTLNVSVVAGSLSPGTYSGTVTASSTNPVLSVSVPVTFEVLTPPTVISTSSLSGWTISPLGGLSGWSSTGSALRYNGGGEAPLYAGNAGWTDYDLSVTLTLPASNYPGGIRGRVNPADGSGYALWFYPADHTVNLFKVVNWNISNGYTLIGSNNQVLFDTSAHTYKLSFLGSTISVYRDGTKLFSATDPTYTSGLIALDPSNQVVTYSSVTITNAVAPQTTAAASPTSLAFSASPGATAAAQTVTLTSSPSSVSWAASSTAAWLTSSPTQGSSTPASIAVTASAASLAAGNYSATLTLSPSAGASIQIPVTFSVTSQPTAVISVTPSSVYLFSPTGSSPPPSTVSVQNTGTGGMPWTATSNSSWLTPSPASAGAPGPLTLTSSSAALAAGTVMANVTVSSSNATNSFTLPVSLHLGTQLFSDNFGAGSSQWTASPLGLASNWTVSNNSFNYNGGGHTQQYAGSSTWTDYVFSADITLANHSNYPGGIRGRVNLSTGASYAVWLYPADNVIKLFRGTGWAIDSAGLTLLAQSPAIVMDTARHTVRLQFTGNQIMVYYDNRLIISASDSTLTSGAVALDVSSQPVSFANISVQQ</sequence>
<feature type="domain" description="BACON" evidence="3">
    <location>
        <begin position="1017"/>
        <end position="1090"/>
    </location>
</feature>
<feature type="chain" id="PRO_5023033197" description="BACON domain-containing protein" evidence="2">
    <location>
        <begin position="16"/>
        <end position="1385"/>
    </location>
</feature>
<dbReference type="SUPFAM" id="SSF52317">
    <property type="entry name" value="Class I glutamine amidotransferase-like"/>
    <property type="match status" value="1"/>
</dbReference>
<dbReference type="KEGG" id="talb:FTW19_11750"/>
<dbReference type="Pfam" id="PF19190">
    <property type="entry name" value="BACON_2"/>
    <property type="match status" value="4"/>
</dbReference>
<dbReference type="InterPro" id="IPR029062">
    <property type="entry name" value="Class_I_gatase-like"/>
</dbReference>
<dbReference type="InterPro" id="IPR013783">
    <property type="entry name" value="Ig-like_fold"/>
</dbReference>
<dbReference type="OrthoDB" id="97907at2"/>
<feature type="signal peptide" evidence="2">
    <location>
        <begin position="1"/>
        <end position="15"/>
    </location>
</feature>
<evidence type="ECO:0000313" key="4">
    <source>
        <dbReference type="EMBL" id="QEE31308.1"/>
    </source>
</evidence>
<feature type="domain" description="BACON" evidence="3">
    <location>
        <begin position="637"/>
        <end position="721"/>
    </location>
</feature>
<dbReference type="InterPro" id="IPR024361">
    <property type="entry name" value="BACON"/>
</dbReference>
<feature type="domain" description="BACON" evidence="3">
    <location>
        <begin position="1115"/>
        <end position="1204"/>
    </location>
</feature>
<gene>
    <name evidence="4" type="ORF">FTW19_11750</name>
</gene>
<evidence type="ECO:0000313" key="5">
    <source>
        <dbReference type="Proteomes" id="UP000321820"/>
    </source>
</evidence>
<keyword evidence="2" id="KW-0732">Signal</keyword>
<accession>A0A5B9EGY0</accession>
<proteinExistence type="predicted"/>
<dbReference type="Gene3D" id="2.60.40.10">
    <property type="entry name" value="Immunoglobulins"/>
    <property type="match status" value="4"/>
</dbReference>
<dbReference type="EMBL" id="CP042806">
    <property type="protein sequence ID" value="QEE31308.1"/>
    <property type="molecule type" value="Genomic_DNA"/>
</dbReference>
<organism evidence="4 5">
    <name type="scientific">Terriglobus albidus</name>
    <dbReference type="NCBI Taxonomy" id="1592106"/>
    <lineage>
        <taxon>Bacteria</taxon>
        <taxon>Pseudomonadati</taxon>
        <taxon>Acidobacteriota</taxon>
        <taxon>Terriglobia</taxon>
        <taxon>Terriglobales</taxon>
        <taxon>Acidobacteriaceae</taxon>
        <taxon>Terriglobus</taxon>
    </lineage>
</organism>
<evidence type="ECO:0000256" key="2">
    <source>
        <dbReference type="SAM" id="SignalP"/>
    </source>
</evidence>
<dbReference type="Gene3D" id="2.60.120.560">
    <property type="entry name" value="Exo-inulinase, domain 1"/>
    <property type="match status" value="2"/>
</dbReference>
<feature type="domain" description="BACON" evidence="3">
    <location>
        <begin position="741"/>
        <end position="825"/>
    </location>
</feature>
<name>A0A5B9EGY0_9BACT</name>
<reference evidence="4 5" key="1">
    <citation type="submission" date="2019-08" db="EMBL/GenBank/DDBJ databases">
        <title>Complete genome sequence of Terriglobus albidus strain ORNL.</title>
        <authorList>
            <person name="Podar M."/>
        </authorList>
    </citation>
    <scope>NUCLEOTIDE SEQUENCE [LARGE SCALE GENOMIC DNA]</scope>
    <source>
        <strain evidence="4 5">ORNL</strain>
    </source>
</reference>
<dbReference type="CDD" id="cd14948">
    <property type="entry name" value="BACON"/>
    <property type="match status" value="2"/>
</dbReference>
<feature type="region of interest" description="Disordered" evidence="1">
    <location>
        <begin position="1127"/>
        <end position="1166"/>
    </location>
</feature>
<evidence type="ECO:0000259" key="3">
    <source>
        <dbReference type="Pfam" id="PF19190"/>
    </source>
</evidence>
<protein>
    <recommendedName>
        <fullName evidence="3">BACON domain-containing protein</fullName>
    </recommendedName>
</protein>
<keyword evidence="5" id="KW-1185">Reference proteome</keyword>
<evidence type="ECO:0000256" key="1">
    <source>
        <dbReference type="SAM" id="MobiDB-lite"/>
    </source>
</evidence>
<dbReference type="Proteomes" id="UP000321820">
    <property type="component" value="Chromosome"/>
</dbReference>